<name>A0A8J8TSY8_9EURY</name>
<comment type="caution">
    <text evidence="6">The sequence shown here is derived from an EMBL/GenBank/DDBJ whole genome shotgun (WGS) entry which is preliminary data.</text>
</comment>
<dbReference type="Pfam" id="PF24152">
    <property type="entry name" value="DUF7405"/>
    <property type="match status" value="1"/>
</dbReference>
<evidence type="ECO:0000256" key="3">
    <source>
        <dbReference type="ARBA" id="ARBA00022723"/>
    </source>
</evidence>
<dbReference type="AlphaFoldDB" id="A0A8J8TSY8"/>
<evidence type="ECO:0000256" key="4">
    <source>
        <dbReference type="ARBA" id="ARBA00023002"/>
    </source>
</evidence>
<protein>
    <submittedName>
        <fullName evidence="6">Tat pathway signal protein</fullName>
    </submittedName>
</protein>
<dbReference type="InterPro" id="IPR006314">
    <property type="entry name" value="Dyp_peroxidase"/>
</dbReference>
<reference evidence="6" key="1">
    <citation type="submission" date="2017-11" db="EMBL/GenBank/DDBJ databases">
        <authorList>
            <person name="Kajale S.C."/>
            <person name="Sharma A."/>
        </authorList>
    </citation>
    <scope>NUCLEOTIDE SEQUENCE</scope>
    <source>
        <strain evidence="6">LS1_42</strain>
    </source>
</reference>
<evidence type="ECO:0000313" key="6">
    <source>
        <dbReference type="EMBL" id="TYL39279.1"/>
    </source>
</evidence>
<evidence type="ECO:0000256" key="2">
    <source>
        <dbReference type="ARBA" id="ARBA00022559"/>
    </source>
</evidence>
<dbReference type="InterPro" id="IPR006311">
    <property type="entry name" value="TAT_signal"/>
</dbReference>
<evidence type="ECO:0000256" key="1">
    <source>
        <dbReference type="ARBA" id="ARBA00001970"/>
    </source>
</evidence>
<dbReference type="OrthoDB" id="212084at2157"/>
<dbReference type="GO" id="GO:0004601">
    <property type="term" value="F:peroxidase activity"/>
    <property type="evidence" value="ECO:0007669"/>
    <property type="project" value="UniProtKB-KW"/>
</dbReference>
<dbReference type="PROSITE" id="PS51318">
    <property type="entry name" value="TAT"/>
    <property type="match status" value="1"/>
</dbReference>
<keyword evidence="4" id="KW-0560">Oxidoreductase</keyword>
<sequence length="429" mass="46730">MPRPDRGLSRRAFVRSAVAVGGAGALAACTSREEDADVPQADLDPEELPDRQHAWNEFLDRDDHGNVRPPEHHLLLGLEYVGGGLDGSGDPDDAERERLEDAFTTLERAYGRGNDGLAFTVGYGPTYFDRFDGDLPEGVDLPEPEPLAPIEDPDLDAHDALLHLASDHGHVILSAEEALTGALEEINDVSVEGTLEGVLEVTDRRTGFVGEGIPAENQAETRGIPDSEPVPDDAPFFMGFKSGFERNQASEDRVTIPDGPFEGGTTTHLSKIDLNLQQWYEQDSRDQRVAKLFCPAHADEDRVEGAGHNLGDSSGVEGCIEDAETDARNGLVGHAQKAGRAREDGDPIILRRDFNSTDDDQAGLQFLSHQRSIADFVATRAAMTGGDLTDGAIDSRLNNGILQYVRVRRRANYLVPPRRYRALPTPNPE</sequence>
<evidence type="ECO:0000313" key="7">
    <source>
        <dbReference type="Proteomes" id="UP000766904"/>
    </source>
</evidence>
<keyword evidence="3" id="KW-0479">Metal-binding</keyword>
<evidence type="ECO:0000256" key="5">
    <source>
        <dbReference type="ARBA" id="ARBA00023004"/>
    </source>
</evidence>
<dbReference type="PROSITE" id="PS51257">
    <property type="entry name" value="PROKAR_LIPOPROTEIN"/>
    <property type="match status" value="1"/>
</dbReference>
<accession>A0A8J8TSY8</accession>
<keyword evidence="2" id="KW-0575">Peroxidase</keyword>
<gene>
    <name evidence="6" type="ORF">CV102_08350</name>
</gene>
<keyword evidence="5" id="KW-0408">Iron</keyword>
<dbReference type="SUPFAM" id="SSF54909">
    <property type="entry name" value="Dimeric alpha+beta barrel"/>
    <property type="match status" value="1"/>
</dbReference>
<comment type="cofactor">
    <cofactor evidence="1">
        <name>heme b</name>
        <dbReference type="ChEBI" id="CHEBI:60344"/>
    </cofactor>
</comment>
<dbReference type="Proteomes" id="UP000766904">
    <property type="component" value="Unassembled WGS sequence"/>
</dbReference>
<dbReference type="RefSeq" id="WP_148857423.1">
    <property type="nucleotide sequence ID" value="NZ_PHNJ01000003.1"/>
</dbReference>
<dbReference type="InterPro" id="IPR055828">
    <property type="entry name" value="DUF7405"/>
</dbReference>
<dbReference type="EMBL" id="PHNJ01000003">
    <property type="protein sequence ID" value="TYL39279.1"/>
    <property type="molecule type" value="Genomic_DNA"/>
</dbReference>
<keyword evidence="7" id="KW-1185">Reference proteome</keyword>
<dbReference type="GO" id="GO:0046872">
    <property type="term" value="F:metal ion binding"/>
    <property type="evidence" value="ECO:0007669"/>
    <property type="project" value="UniProtKB-KW"/>
</dbReference>
<dbReference type="PROSITE" id="PS51404">
    <property type="entry name" value="DYP_PEROXIDASE"/>
    <property type="match status" value="1"/>
</dbReference>
<proteinExistence type="predicted"/>
<organism evidence="6 7">
    <name type="scientific">Natronococcus pandeyae</name>
    <dbReference type="NCBI Taxonomy" id="2055836"/>
    <lineage>
        <taxon>Archaea</taxon>
        <taxon>Methanobacteriati</taxon>
        <taxon>Methanobacteriota</taxon>
        <taxon>Stenosarchaea group</taxon>
        <taxon>Halobacteria</taxon>
        <taxon>Halobacteriales</taxon>
        <taxon>Natrialbaceae</taxon>
        <taxon>Natronococcus</taxon>
    </lineage>
</organism>
<dbReference type="GO" id="GO:0020037">
    <property type="term" value="F:heme binding"/>
    <property type="evidence" value="ECO:0007669"/>
    <property type="project" value="InterPro"/>
</dbReference>
<dbReference type="InterPro" id="IPR011008">
    <property type="entry name" value="Dimeric_a/b-barrel"/>
</dbReference>